<keyword evidence="13" id="KW-0175">Coiled coil</keyword>
<comment type="subcellular location">
    <subcellularLocation>
        <location evidence="2">Membrane</location>
        <topology evidence="2">Peripheral membrane protein</topology>
    </subcellularLocation>
</comment>
<dbReference type="PROSITE" id="PS00072">
    <property type="entry name" value="ACYL_COA_DH_1"/>
    <property type="match status" value="1"/>
</dbReference>
<dbReference type="Pfam" id="PF02771">
    <property type="entry name" value="Acyl-CoA_dh_N"/>
    <property type="match status" value="1"/>
</dbReference>
<comment type="catalytic activity">
    <reaction evidence="10">
        <text>eicosanoyl-CoA + oxidized [electron-transfer flavoprotein] + H(+) = (2E)-eicosenoyl-CoA + reduced [electron-transfer flavoprotein]</text>
        <dbReference type="Rhea" id="RHEA:47236"/>
        <dbReference type="Rhea" id="RHEA-COMP:10685"/>
        <dbReference type="Rhea" id="RHEA-COMP:10686"/>
        <dbReference type="ChEBI" id="CHEBI:15378"/>
        <dbReference type="ChEBI" id="CHEBI:57380"/>
        <dbReference type="ChEBI" id="CHEBI:57692"/>
        <dbReference type="ChEBI" id="CHEBI:58307"/>
        <dbReference type="ChEBI" id="CHEBI:74691"/>
    </reaction>
    <physiologicalReaction direction="left-to-right" evidence="10">
        <dbReference type="Rhea" id="RHEA:47237"/>
    </physiologicalReaction>
</comment>
<evidence type="ECO:0000313" key="18">
    <source>
        <dbReference type="EMBL" id="MFC1851273.1"/>
    </source>
</evidence>
<dbReference type="Gene3D" id="1.10.540.10">
    <property type="entry name" value="Acyl-CoA dehydrogenase/oxidase, N-terminal domain"/>
    <property type="match status" value="1"/>
</dbReference>
<dbReference type="Pfam" id="PF00441">
    <property type="entry name" value="Acyl-CoA_dh_1"/>
    <property type="match status" value="1"/>
</dbReference>
<keyword evidence="4" id="KW-0597">Phosphoprotein</keyword>
<comment type="cofactor">
    <cofactor evidence="1 12">
        <name>FAD</name>
        <dbReference type="ChEBI" id="CHEBI:57692"/>
    </cofactor>
</comment>
<feature type="domain" description="Acyl-CoA dehydrogenase/oxidase C-terminal" evidence="14">
    <location>
        <begin position="261"/>
        <end position="407"/>
    </location>
</feature>
<evidence type="ECO:0000256" key="12">
    <source>
        <dbReference type="RuleBase" id="RU362125"/>
    </source>
</evidence>
<keyword evidence="9" id="KW-0472">Membrane</keyword>
<dbReference type="PANTHER" id="PTHR43884:SF9">
    <property type="entry name" value="COMPLEX I ASSEMBLY FACTOR ACAD9, MITOCHONDRIAL"/>
    <property type="match status" value="1"/>
</dbReference>
<dbReference type="SUPFAM" id="SSF56645">
    <property type="entry name" value="Acyl-CoA dehydrogenase NM domain-like"/>
    <property type="match status" value="1"/>
</dbReference>
<dbReference type="Proteomes" id="UP001594351">
    <property type="component" value="Unassembled WGS sequence"/>
</dbReference>
<keyword evidence="6 12" id="KW-0274">FAD</keyword>
<dbReference type="SUPFAM" id="SSF47203">
    <property type="entry name" value="Acyl-CoA dehydrogenase C-terminal domain-like"/>
    <property type="match status" value="1"/>
</dbReference>
<evidence type="ECO:0000259" key="15">
    <source>
        <dbReference type="Pfam" id="PF02770"/>
    </source>
</evidence>
<evidence type="ECO:0000256" key="3">
    <source>
        <dbReference type="ARBA" id="ARBA00009347"/>
    </source>
</evidence>
<dbReference type="PANTHER" id="PTHR43884">
    <property type="entry name" value="ACYL-COA DEHYDROGENASE"/>
    <property type="match status" value="1"/>
</dbReference>
<dbReference type="InterPro" id="IPR046373">
    <property type="entry name" value="Acyl-CoA_Oxase/DH_mid-dom_sf"/>
</dbReference>
<name>A0ABV6YYJ4_UNCC1</name>
<keyword evidence="7" id="KW-0809">Transit peptide</keyword>
<dbReference type="PROSITE" id="PS00073">
    <property type="entry name" value="ACYL_COA_DH_2"/>
    <property type="match status" value="1"/>
</dbReference>
<evidence type="ECO:0000256" key="4">
    <source>
        <dbReference type="ARBA" id="ARBA00022553"/>
    </source>
</evidence>
<keyword evidence="5 12" id="KW-0285">Flavoprotein</keyword>
<protein>
    <submittedName>
        <fullName evidence="18">Acyl-CoA dehydrogenase family protein</fullName>
    </submittedName>
</protein>
<dbReference type="InterPro" id="IPR036250">
    <property type="entry name" value="AcylCo_DH-like_C"/>
</dbReference>
<keyword evidence="8 12" id="KW-0560">Oxidoreductase</keyword>
<evidence type="ECO:0000259" key="17">
    <source>
        <dbReference type="Pfam" id="PF21343"/>
    </source>
</evidence>
<feature type="domain" description="Acyl-CoA oxidase/dehydrogenase middle" evidence="15">
    <location>
        <begin position="149"/>
        <end position="249"/>
    </location>
</feature>
<feature type="coiled-coil region" evidence="13">
    <location>
        <begin position="477"/>
        <end position="504"/>
    </location>
</feature>
<comment type="catalytic activity">
    <reaction evidence="11">
        <text>octadecanoyl-CoA + oxidized [electron-transfer flavoprotein] + H(+) = (2E)-octadecenoyl-CoA + reduced [electron-transfer flavoprotein]</text>
        <dbReference type="Rhea" id="RHEA:47240"/>
        <dbReference type="Rhea" id="RHEA-COMP:10685"/>
        <dbReference type="Rhea" id="RHEA-COMP:10686"/>
        <dbReference type="ChEBI" id="CHEBI:15378"/>
        <dbReference type="ChEBI" id="CHEBI:57394"/>
        <dbReference type="ChEBI" id="CHEBI:57692"/>
        <dbReference type="ChEBI" id="CHEBI:58307"/>
        <dbReference type="ChEBI" id="CHEBI:71412"/>
    </reaction>
    <physiologicalReaction direction="left-to-right" evidence="11">
        <dbReference type="Rhea" id="RHEA:47241"/>
    </physiologicalReaction>
</comment>
<dbReference type="InterPro" id="IPR009100">
    <property type="entry name" value="AcylCoA_DH/oxidase_NM_dom_sf"/>
</dbReference>
<evidence type="ECO:0000256" key="10">
    <source>
        <dbReference type="ARBA" id="ARBA00049140"/>
    </source>
</evidence>
<dbReference type="Pfam" id="PF02770">
    <property type="entry name" value="Acyl-CoA_dh_M"/>
    <property type="match status" value="1"/>
</dbReference>
<dbReference type="Gene3D" id="1.20.140.10">
    <property type="entry name" value="Butyryl-CoA Dehydrogenase, subunit A, domain 3"/>
    <property type="match status" value="2"/>
</dbReference>
<evidence type="ECO:0000256" key="9">
    <source>
        <dbReference type="ARBA" id="ARBA00023136"/>
    </source>
</evidence>
<evidence type="ECO:0000256" key="8">
    <source>
        <dbReference type="ARBA" id="ARBA00023002"/>
    </source>
</evidence>
<evidence type="ECO:0000256" key="2">
    <source>
        <dbReference type="ARBA" id="ARBA00004170"/>
    </source>
</evidence>
<dbReference type="InterPro" id="IPR013786">
    <property type="entry name" value="AcylCoA_DH/ox_N"/>
</dbReference>
<keyword evidence="19" id="KW-1185">Reference proteome</keyword>
<evidence type="ECO:0000313" key="19">
    <source>
        <dbReference type="Proteomes" id="UP001594351"/>
    </source>
</evidence>
<evidence type="ECO:0000256" key="11">
    <source>
        <dbReference type="ARBA" id="ARBA00049224"/>
    </source>
</evidence>
<dbReference type="InterPro" id="IPR006089">
    <property type="entry name" value="Acyl-CoA_DH_CS"/>
</dbReference>
<evidence type="ECO:0000256" key="7">
    <source>
        <dbReference type="ARBA" id="ARBA00022946"/>
    </source>
</evidence>
<dbReference type="InterPro" id="IPR006091">
    <property type="entry name" value="Acyl-CoA_Oxase/DH_mid-dom"/>
</dbReference>
<dbReference type="InterPro" id="IPR009075">
    <property type="entry name" value="AcylCo_DH/oxidase_C"/>
</dbReference>
<gene>
    <name evidence="18" type="ORF">ACFL27_13840</name>
</gene>
<evidence type="ECO:0000256" key="5">
    <source>
        <dbReference type="ARBA" id="ARBA00022630"/>
    </source>
</evidence>
<feature type="domain" description="ACAD9/ACADV-like C-terminal" evidence="17">
    <location>
        <begin position="478"/>
        <end position="579"/>
    </location>
</feature>
<evidence type="ECO:0000256" key="13">
    <source>
        <dbReference type="SAM" id="Coils"/>
    </source>
</evidence>
<dbReference type="InterPro" id="IPR049448">
    <property type="entry name" value="ACAD9/ACADV-like_C"/>
</dbReference>
<feature type="domain" description="Acyl-CoA dehydrogenase/oxidase N-terminal" evidence="16">
    <location>
        <begin position="43"/>
        <end position="145"/>
    </location>
</feature>
<organism evidence="18 19">
    <name type="scientific">candidate division CSSED10-310 bacterium</name>
    <dbReference type="NCBI Taxonomy" id="2855610"/>
    <lineage>
        <taxon>Bacteria</taxon>
        <taxon>Bacteria division CSSED10-310</taxon>
    </lineage>
</organism>
<sequence>MYGNFEMNSIIKGFFTGNIRNDLIFPYPSISDEELLNLKILNDNLILFTKEHINPDRIDREGVIDAGIRQGLADIGVFAIAIPEEYDGYGFSNQAYLKSLEILASRSASVSAAVGSTYSLGVKAIQLFGTEEQKLKYLPPFASGDVFAAFAMSEESAGTDLNAIETYCNPSADGDHFLLNGVKKYVTNADFADIFIVLAKMKVDIRGRLRERISAFIVPRTYQGVSLGRKWDKLGMRGLYVSELIFNNVKIPRENELGRSGQGLNIALAVCNEGRLAQAAGCLGAMKWIYRLALGEAKTRKQFGRQIIDFELIQEKLAQMNINIFIAESMIYMVAGLIDRGDADFSTEAAACKIFSTEALWSLANSAMQIAGGQGYMKDFPYERAIRDARLHLIVNGTNEILRIFIALAGLKVPGDFLKGLGEIISNPLRDPYSAMKGLYTFTSQRFSRFLPAELLPSQGAKLIARVIPQIKTYNVNPTLTQNAKALERSIRNLANKLETLILKYSNSLLLKELVLERIANITIDLFACTAALSRMNNLIAIKGKKESYLEHSVTNVFINEAVQRIETNLATLSSNQDSLKRDIVADLIQKSSYSMGLTKYDLMKDF</sequence>
<evidence type="ECO:0000259" key="14">
    <source>
        <dbReference type="Pfam" id="PF00441"/>
    </source>
</evidence>
<accession>A0ABV6YYJ4</accession>
<dbReference type="Gene3D" id="2.40.110.10">
    <property type="entry name" value="Butyryl-CoA Dehydrogenase, subunit A, domain 2"/>
    <property type="match status" value="1"/>
</dbReference>
<comment type="caution">
    <text evidence="18">The sequence shown here is derived from an EMBL/GenBank/DDBJ whole genome shotgun (WGS) entry which is preliminary data.</text>
</comment>
<comment type="similarity">
    <text evidence="3 12">Belongs to the acyl-CoA dehydrogenase family.</text>
</comment>
<evidence type="ECO:0000259" key="16">
    <source>
        <dbReference type="Pfam" id="PF02771"/>
    </source>
</evidence>
<dbReference type="EMBL" id="JBHPBY010000172">
    <property type="protein sequence ID" value="MFC1851273.1"/>
    <property type="molecule type" value="Genomic_DNA"/>
</dbReference>
<dbReference type="InterPro" id="IPR037069">
    <property type="entry name" value="AcylCoA_DH/ox_N_sf"/>
</dbReference>
<dbReference type="Pfam" id="PF21343">
    <property type="entry name" value="ACAD9-ACADV_C"/>
    <property type="match status" value="1"/>
</dbReference>
<evidence type="ECO:0000256" key="1">
    <source>
        <dbReference type="ARBA" id="ARBA00001974"/>
    </source>
</evidence>
<reference evidence="18 19" key="1">
    <citation type="submission" date="2024-09" db="EMBL/GenBank/DDBJ databases">
        <title>Laminarin stimulates single cell rates of sulfate reduction while oxygen inhibits transcriptomic activity in coastal marine sediment.</title>
        <authorList>
            <person name="Lindsay M."/>
            <person name="Orcutt B."/>
            <person name="Emerson D."/>
            <person name="Stepanauskas R."/>
            <person name="D'Angelo T."/>
        </authorList>
    </citation>
    <scope>NUCLEOTIDE SEQUENCE [LARGE SCALE GENOMIC DNA]</scope>
    <source>
        <strain evidence="18">SAG AM-311-K15</strain>
    </source>
</reference>
<proteinExistence type="inferred from homology"/>
<evidence type="ECO:0000256" key="6">
    <source>
        <dbReference type="ARBA" id="ARBA00022827"/>
    </source>
</evidence>